<dbReference type="AlphaFoldDB" id="A0A8H3I4D4"/>
<reference evidence="3" key="1">
    <citation type="submission" date="2021-03" db="EMBL/GenBank/DDBJ databases">
        <authorList>
            <person name="Tagirdzhanova G."/>
        </authorList>
    </citation>
    <scope>NUCLEOTIDE SEQUENCE</scope>
</reference>
<dbReference type="Gene3D" id="1.10.10.2170">
    <property type="match status" value="1"/>
</dbReference>
<feature type="compositionally biased region" description="Polar residues" evidence="1">
    <location>
        <begin position="148"/>
        <end position="164"/>
    </location>
</feature>
<keyword evidence="4" id="KW-1185">Reference proteome</keyword>
<feature type="non-terminal residue" evidence="3">
    <location>
        <position position="1"/>
    </location>
</feature>
<comment type="caution">
    <text evidence="3">The sequence shown here is derived from an EMBL/GenBank/DDBJ whole genome shotgun (WGS) entry which is preliminary data.</text>
</comment>
<feature type="region of interest" description="Disordered" evidence="1">
    <location>
        <begin position="256"/>
        <end position="283"/>
    </location>
</feature>
<dbReference type="EMBL" id="CAJPDS010000005">
    <property type="protein sequence ID" value="CAF9906895.1"/>
    <property type="molecule type" value="Genomic_DNA"/>
</dbReference>
<name>A0A8H3I4D4_9LECA</name>
<dbReference type="InterPro" id="IPR038104">
    <property type="entry name" value="Rap1_C_sf"/>
</dbReference>
<proteinExistence type="predicted"/>
<accession>A0A8H3I4D4</accession>
<gene>
    <name evidence="3" type="ORF">HETSPECPRED_006987</name>
</gene>
<evidence type="ECO:0000256" key="1">
    <source>
        <dbReference type="SAM" id="MobiDB-lite"/>
    </source>
</evidence>
<dbReference type="Pfam" id="PF11626">
    <property type="entry name" value="Rap1_C"/>
    <property type="match status" value="1"/>
</dbReference>
<evidence type="ECO:0000313" key="3">
    <source>
        <dbReference type="EMBL" id="CAF9906895.1"/>
    </source>
</evidence>
<feature type="compositionally biased region" description="Low complexity" evidence="1">
    <location>
        <begin position="59"/>
        <end position="74"/>
    </location>
</feature>
<dbReference type="InterPro" id="IPR021661">
    <property type="entry name" value="Rap1_C"/>
</dbReference>
<feature type="compositionally biased region" description="Low complexity" evidence="1">
    <location>
        <begin position="128"/>
        <end position="138"/>
    </location>
</feature>
<feature type="domain" description="TRF2-interacting telomeric protein/Rap1 C-terminal" evidence="2">
    <location>
        <begin position="294"/>
        <end position="375"/>
    </location>
</feature>
<protein>
    <recommendedName>
        <fullName evidence="2">TRF2-interacting telomeric protein/Rap1 C-terminal domain-containing protein</fullName>
    </recommendedName>
</protein>
<sequence>SQGNEQEDDVWWEHDKGTVLLPVLTTAMPCLPTEHAFSRKRPESGSPKRKRVKVDKNVLPSSSPPGSTLPLYLSNECQRLNKPRTGPLEIASTPENSPTRQDLQEPLQFPIREDTRVVDVLEDDSFEHSSSNDSSTSDYEARRHGRQASLTLSSPTRAVPETQTATTQAIYQDPTQFIDLDVPPPDEGWVDEGLHNGVDSGPNLSAQFVDFDPSLTIPETQFTLPDTQGLLDSRTQIPDFDIAEPDGGWDVVGIVPSLPPSMPASRSSSPRDGANDPSTPDPILAMDVWTESKKSFGYRQEDINQALKVTSMEHFELADYVLLYMNGKGKGQIPQDEPGVWTKSDDADLHSTDARRITRMHKKHGEKRCDSRIDFRWHYGPDEE</sequence>
<dbReference type="Proteomes" id="UP000664521">
    <property type="component" value="Unassembled WGS sequence"/>
</dbReference>
<evidence type="ECO:0000259" key="2">
    <source>
        <dbReference type="Pfam" id="PF11626"/>
    </source>
</evidence>
<feature type="region of interest" description="Disordered" evidence="1">
    <location>
        <begin position="33"/>
        <end position="164"/>
    </location>
</feature>
<evidence type="ECO:0000313" key="4">
    <source>
        <dbReference type="Proteomes" id="UP000664521"/>
    </source>
</evidence>
<dbReference type="OrthoDB" id="435460at2759"/>
<organism evidence="3 4">
    <name type="scientific">Heterodermia speciosa</name>
    <dbReference type="NCBI Taxonomy" id="116794"/>
    <lineage>
        <taxon>Eukaryota</taxon>
        <taxon>Fungi</taxon>
        <taxon>Dikarya</taxon>
        <taxon>Ascomycota</taxon>
        <taxon>Pezizomycotina</taxon>
        <taxon>Lecanoromycetes</taxon>
        <taxon>OSLEUM clade</taxon>
        <taxon>Lecanoromycetidae</taxon>
        <taxon>Caliciales</taxon>
        <taxon>Physciaceae</taxon>
        <taxon>Heterodermia</taxon>
    </lineage>
</organism>